<name>A0ACB9YGV8_PLABR</name>
<reference evidence="1" key="1">
    <citation type="submission" date="2022-06" db="EMBL/GenBank/DDBJ databases">
        <title>The First Complete Genome of the Simian Malaria Parasite Plasmodium brasilianum.</title>
        <authorList>
            <person name="Bajic M."/>
            <person name="Ravishankar S."/>
        </authorList>
    </citation>
    <scope>NUCLEOTIDE SEQUENCE</scope>
    <source>
        <strain evidence="1">Bolivian I</strain>
    </source>
</reference>
<proteinExistence type="predicted"/>
<evidence type="ECO:0000313" key="1">
    <source>
        <dbReference type="EMBL" id="KAI4841039.1"/>
    </source>
</evidence>
<comment type="caution">
    <text evidence="1">The sequence shown here is derived from an EMBL/GenBank/DDBJ whole genome shotgun (WGS) entry which is preliminary data.</text>
</comment>
<accession>A0ACB9YGV8</accession>
<protein>
    <submittedName>
        <fullName evidence="1">Uncharacterized protein</fullName>
    </submittedName>
</protein>
<organism evidence="1 2">
    <name type="scientific">Plasmodium brasilianum</name>
    <dbReference type="NCBI Taxonomy" id="5824"/>
    <lineage>
        <taxon>Eukaryota</taxon>
        <taxon>Sar</taxon>
        <taxon>Alveolata</taxon>
        <taxon>Apicomplexa</taxon>
        <taxon>Aconoidasida</taxon>
        <taxon>Haemosporida</taxon>
        <taxon>Plasmodiidae</taxon>
        <taxon>Plasmodium</taxon>
        <taxon>Plasmodium (Plasmodium)</taxon>
    </lineage>
</organism>
<dbReference type="EMBL" id="CM043770">
    <property type="protein sequence ID" value="KAI4841039.1"/>
    <property type="molecule type" value="Genomic_DNA"/>
</dbReference>
<gene>
    <name evidence="1" type="ORF">MKS88_000807</name>
</gene>
<evidence type="ECO:0000313" key="2">
    <source>
        <dbReference type="Proteomes" id="UP001056978"/>
    </source>
</evidence>
<dbReference type="Proteomes" id="UP001056978">
    <property type="component" value="Chromosome 2"/>
</dbReference>
<keyword evidence="2" id="KW-1185">Reference proteome</keyword>
<sequence>MEEQIKFLSFKIIFTSIIYIKSLKGKFKLCGASNSTSILLSYSDDEMMDEKVIDSYFIKNKKRGIKENFKILLKNIALWLQNMYSIRLVLLAHVILKDLNIDLYK</sequence>